<dbReference type="InterPro" id="IPR019734">
    <property type="entry name" value="TPR_rpt"/>
</dbReference>
<keyword evidence="1" id="KW-0802">TPR repeat</keyword>
<dbReference type="EMBL" id="FWYF01000003">
    <property type="protein sequence ID" value="SMD36446.1"/>
    <property type="molecule type" value="Genomic_DNA"/>
</dbReference>
<feature type="repeat" description="TPR" evidence="1">
    <location>
        <begin position="354"/>
        <end position="387"/>
    </location>
</feature>
<accession>A0A1W2GJK9</accession>
<evidence type="ECO:0000256" key="1">
    <source>
        <dbReference type="PROSITE-ProRule" id="PRU00339"/>
    </source>
</evidence>
<keyword evidence="3" id="KW-1185">Reference proteome</keyword>
<name>A0A1W2GJK9_REIFA</name>
<reference evidence="2 3" key="1">
    <citation type="submission" date="2017-04" db="EMBL/GenBank/DDBJ databases">
        <authorList>
            <person name="Afonso C.L."/>
            <person name="Miller P.J."/>
            <person name="Scott M.A."/>
            <person name="Spackman E."/>
            <person name="Goraichik I."/>
            <person name="Dimitrov K.M."/>
            <person name="Suarez D.L."/>
            <person name="Swayne D.E."/>
        </authorList>
    </citation>
    <scope>NUCLEOTIDE SEQUENCE [LARGE SCALE GENOMIC DNA]</scope>
    <source>
        <strain evidence="2 3">DSM 26133</strain>
    </source>
</reference>
<gene>
    <name evidence="2" type="ORF">SAMN04488029_2898</name>
</gene>
<sequence>MPIITRKKNGNSSLHPNPKIIQPSYRNLILVCFFCLVVNSGGFAQNLPLFNNPELLEMVDRGGDYIYNQEFSFAEKVIDSLERKLPEHPIVPMMRAMSWAWRDQPIRMSSPVYSQHEKYLMETIAKSEKISAKDSNNLEAMFFEMSAHGLLAEYYAQEGSSFKAISQAKQTYNLIKRTMEHTAKSPELLFLSGLYNYFREKYPERHPMYKSFVWIFKSGDIKRGLIQLDSAVHHSKIVKIEAGLYLSYIWLRYENRADKARYYLERLHKMYPANDYFKAKYLECLMRQKDYSNALPLIQSLEKHQKPYFKMCGEIFHGVYLEKVDHSLAHAKLLYEKGLATGAKSPDRGEYYRSIAYLGLGRLAESNGDMGLAAEYYEKTIDLDETDWMTAEGEARLEKID</sequence>
<dbReference type="STRING" id="692418.SAMN04488029_2898"/>
<dbReference type="AlphaFoldDB" id="A0A1W2GJK9"/>
<evidence type="ECO:0000313" key="2">
    <source>
        <dbReference type="EMBL" id="SMD36446.1"/>
    </source>
</evidence>
<dbReference type="InterPro" id="IPR011990">
    <property type="entry name" value="TPR-like_helical_dom_sf"/>
</dbReference>
<protein>
    <submittedName>
        <fullName evidence="2">Uncharacterized protein</fullName>
    </submittedName>
</protein>
<dbReference type="Gene3D" id="1.25.40.10">
    <property type="entry name" value="Tetratricopeptide repeat domain"/>
    <property type="match status" value="1"/>
</dbReference>
<dbReference type="PROSITE" id="PS50005">
    <property type="entry name" value="TPR"/>
    <property type="match status" value="1"/>
</dbReference>
<dbReference type="Proteomes" id="UP000192472">
    <property type="component" value="Unassembled WGS sequence"/>
</dbReference>
<proteinExistence type="predicted"/>
<organism evidence="2 3">
    <name type="scientific">Reichenbachiella faecimaris</name>
    <dbReference type="NCBI Taxonomy" id="692418"/>
    <lineage>
        <taxon>Bacteria</taxon>
        <taxon>Pseudomonadati</taxon>
        <taxon>Bacteroidota</taxon>
        <taxon>Cytophagia</taxon>
        <taxon>Cytophagales</taxon>
        <taxon>Reichenbachiellaceae</taxon>
        <taxon>Reichenbachiella</taxon>
    </lineage>
</organism>
<evidence type="ECO:0000313" key="3">
    <source>
        <dbReference type="Proteomes" id="UP000192472"/>
    </source>
</evidence>
<dbReference type="SMART" id="SM00028">
    <property type="entry name" value="TPR"/>
    <property type="match status" value="1"/>
</dbReference>